<accession>A0A2M4DGJ4</accession>
<feature type="signal peptide" evidence="2">
    <location>
        <begin position="1"/>
        <end position="35"/>
    </location>
</feature>
<reference evidence="3" key="1">
    <citation type="submission" date="2018-01" db="EMBL/GenBank/DDBJ databases">
        <title>An insight into the sialome of Amazonian anophelines.</title>
        <authorList>
            <person name="Ribeiro J.M."/>
            <person name="Scarpassa V."/>
            <person name="Calvo E."/>
        </authorList>
    </citation>
    <scope>NUCLEOTIDE SEQUENCE</scope>
</reference>
<dbReference type="EMBL" id="GGFL01012090">
    <property type="protein sequence ID" value="MBW76268.1"/>
    <property type="molecule type" value="Transcribed_RNA"/>
</dbReference>
<name>A0A2M4DGJ4_ANODA</name>
<keyword evidence="2" id="KW-0732">Signal</keyword>
<sequence length="101" mass="10775">MLARCFSNFSSFSRISVSLLCFSSCCFSFCRFCSCFSTFGSDRIWAMLPPGIWLRSGRPSPPNPPTPIPTPGPTPPPPIAGPPADIGITEGEFLSSSSSLP</sequence>
<evidence type="ECO:0000256" key="2">
    <source>
        <dbReference type="SAM" id="SignalP"/>
    </source>
</evidence>
<feature type="region of interest" description="Disordered" evidence="1">
    <location>
        <begin position="56"/>
        <end position="101"/>
    </location>
</feature>
<evidence type="ECO:0000256" key="1">
    <source>
        <dbReference type="SAM" id="MobiDB-lite"/>
    </source>
</evidence>
<proteinExistence type="predicted"/>
<dbReference type="AlphaFoldDB" id="A0A2M4DGJ4"/>
<feature type="compositionally biased region" description="Pro residues" evidence="1">
    <location>
        <begin position="59"/>
        <end position="81"/>
    </location>
</feature>
<evidence type="ECO:0000313" key="3">
    <source>
        <dbReference type="EMBL" id="MBW76268.1"/>
    </source>
</evidence>
<feature type="chain" id="PRO_5014643324" evidence="2">
    <location>
        <begin position="36"/>
        <end position="101"/>
    </location>
</feature>
<protein>
    <submittedName>
        <fullName evidence="3">Putative secreted protein</fullName>
    </submittedName>
</protein>
<organism evidence="3">
    <name type="scientific">Anopheles darlingi</name>
    <name type="common">Mosquito</name>
    <dbReference type="NCBI Taxonomy" id="43151"/>
    <lineage>
        <taxon>Eukaryota</taxon>
        <taxon>Metazoa</taxon>
        <taxon>Ecdysozoa</taxon>
        <taxon>Arthropoda</taxon>
        <taxon>Hexapoda</taxon>
        <taxon>Insecta</taxon>
        <taxon>Pterygota</taxon>
        <taxon>Neoptera</taxon>
        <taxon>Endopterygota</taxon>
        <taxon>Diptera</taxon>
        <taxon>Nematocera</taxon>
        <taxon>Culicoidea</taxon>
        <taxon>Culicidae</taxon>
        <taxon>Anophelinae</taxon>
        <taxon>Anopheles</taxon>
    </lineage>
</organism>